<feature type="region of interest" description="Disordered" evidence="1">
    <location>
        <begin position="110"/>
        <end position="152"/>
    </location>
</feature>
<keyword evidence="3" id="KW-1185">Reference proteome</keyword>
<feature type="compositionally biased region" description="Basic and acidic residues" evidence="1">
    <location>
        <begin position="124"/>
        <end position="145"/>
    </location>
</feature>
<reference evidence="2 3" key="1">
    <citation type="journal article" date="2019" name="Int. J. Syst. Evol. Microbiol.">
        <title>The Global Catalogue of Microorganisms (GCM) 10K type strain sequencing project: providing services to taxonomists for standard genome sequencing and annotation.</title>
        <authorList>
            <consortium name="The Broad Institute Genomics Platform"/>
            <consortium name="The Broad Institute Genome Sequencing Center for Infectious Disease"/>
            <person name="Wu L."/>
            <person name="Ma J."/>
        </authorList>
    </citation>
    <scope>NUCLEOTIDE SEQUENCE [LARGE SCALE GENOMIC DNA]</scope>
    <source>
        <strain evidence="2 3">RDMS1</strain>
    </source>
</reference>
<organism evidence="2 3">
    <name type="scientific">Halocatena marina</name>
    <dbReference type="NCBI Taxonomy" id="2934937"/>
    <lineage>
        <taxon>Archaea</taxon>
        <taxon>Methanobacteriati</taxon>
        <taxon>Methanobacteriota</taxon>
        <taxon>Stenosarchaea group</taxon>
        <taxon>Halobacteria</taxon>
        <taxon>Halobacteriales</taxon>
        <taxon>Natronomonadaceae</taxon>
        <taxon>Halocatena</taxon>
    </lineage>
</organism>
<dbReference type="EMBL" id="JBHTAX010000001">
    <property type="protein sequence ID" value="MFC7191411.1"/>
    <property type="molecule type" value="Genomic_DNA"/>
</dbReference>
<dbReference type="Proteomes" id="UP001596417">
    <property type="component" value="Unassembled WGS sequence"/>
</dbReference>
<evidence type="ECO:0000313" key="3">
    <source>
        <dbReference type="Proteomes" id="UP001596417"/>
    </source>
</evidence>
<proteinExistence type="predicted"/>
<dbReference type="RefSeq" id="WP_248909083.1">
    <property type="nucleotide sequence ID" value="NZ_CP109979.1"/>
</dbReference>
<protein>
    <submittedName>
        <fullName evidence="2">Uncharacterized protein</fullName>
    </submittedName>
</protein>
<name>A0ABD5YTC7_9EURY</name>
<evidence type="ECO:0000256" key="1">
    <source>
        <dbReference type="SAM" id="MobiDB-lite"/>
    </source>
</evidence>
<dbReference type="GeneID" id="76201142"/>
<sequence>MWPSPNWESDTYLHDRVSEVNASIPCENGRVSLQAGKTDSPPTLQIDVFPQWEIAYTLSIENITRTETMGYVSTYEDAVSLIQSYVDTIVSERSEGETLDALDVKLQLDNLSPSESEPMIVGTDDYRSKGEDERKREREGEENRSKSSRTPL</sequence>
<comment type="caution">
    <text evidence="2">The sequence shown here is derived from an EMBL/GenBank/DDBJ whole genome shotgun (WGS) entry which is preliminary data.</text>
</comment>
<dbReference type="AlphaFoldDB" id="A0ABD5YTC7"/>
<accession>A0ABD5YTC7</accession>
<evidence type="ECO:0000313" key="2">
    <source>
        <dbReference type="EMBL" id="MFC7191411.1"/>
    </source>
</evidence>
<gene>
    <name evidence="2" type="ORF">ACFQL7_17470</name>
</gene>